<dbReference type="SUPFAM" id="SSF103473">
    <property type="entry name" value="MFS general substrate transporter"/>
    <property type="match status" value="1"/>
</dbReference>
<protein>
    <submittedName>
        <fullName evidence="2">DUF5362 domain-containing protein</fullName>
    </submittedName>
</protein>
<name>A0A9X4H3C5_9FIRM</name>
<accession>A0A9X4H3C5</accession>
<sequence>MVDKENLKELSKWAGFVGIMTIIFGAISAIGGLFAFIIGAIPGIIAIILGIKLRNTKLYADELLAGEQDETKLNMLFMNLNTYFKIQGILIIISLAFMILGMLTGVFAGFAFRHIF</sequence>
<dbReference type="Proteomes" id="UP001154312">
    <property type="component" value="Unassembled WGS sequence"/>
</dbReference>
<reference evidence="2" key="1">
    <citation type="submission" date="2022-02" db="EMBL/GenBank/DDBJ databases">
        <authorList>
            <person name="Leng L."/>
        </authorList>
    </citation>
    <scope>NUCLEOTIDE SEQUENCE</scope>
    <source>
        <strain evidence="2">JI</strain>
    </source>
</reference>
<organism evidence="2 3">
    <name type="scientific">Pelotomaculum isophthalicicum JI</name>
    <dbReference type="NCBI Taxonomy" id="947010"/>
    <lineage>
        <taxon>Bacteria</taxon>
        <taxon>Bacillati</taxon>
        <taxon>Bacillota</taxon>
        <taxon>Clostridia</taxon>
        <taxon>Eubacteriales</taxon>
        <taxon>Desulfotomaculaceae</taxon>
        <taxon>Pelotomaculum</taxon>
    </lineage>
</organism>
<evidence type="ECO:0000313" key="3">
    <source>
        <dbReference type="Proteomes" id="UP001154312"/>
    </source>
</evidence>
<dbReference type="RefSeq" id="WP_277443178.1">
    <property type="nucleotide sequence ID" value="NZ_JAKOAV010000008.1"/>
</dbReference>
<keyword evidence="1" id="KW-1133">Transmembrane helix</keyword>
<feature type="transmembrane region" description="Helical" evidence="1">
    <location>
        <begin position="88"/>
        <end position="112"/>
    </location>
</feature>
<keyword evidence="1" id="KW-0472">Membrane</keyword>
<comment type="caution">
    <text evidence="2">The sequence shown here is derived from an EMBL/GenBank/DDBJ whole genome shotgun (WGS) entry which is preliminary data.</text>
</comment>
<keyword evidence="1" id="KW-0812">Transmembrane</keyword>
<dbReference type="Pfam" id="PF17319">
    <property type="entry name" value="DUF5362"/>
    <property type="match status" value="1"/>
</dbReference>
<dbReference type="InterPro" id="IPR035287">
    <property type="entry name" value="DUF5362"/>
</dbReference>
<dbReference type="AlphaFoldDB" id="A0A9X4H3C5"/>
<dbReference type="InterPro" id="IPR036259">
    <property type="entry name" value="MFS_trans_sf"/>
</dbReference>
<dbReference type="EMBL" id="JAKOAV010000008">
    <property type="protein sequence ID" value="MDF9407923.1"/>
    <property type="molecule type" value="Genomic_DNA"/>
</dbReference>
<proteinExistence type="predicted"/>
<evidence type="ECO:0000256" key="1">
    <source>
        <dbReference type="SAM" id="Phobius"/>
    </source>
</evidence>
<keyword evidence="3" id="KW-1185">Reference proteome</keyword>
<evidence type="ECO:0000313" key="2">
    <source>
        <dbReference type="EMBL" id="MDF9407923.1"/>
    </source>
</evidence>
<feature type="transmembrane region" description="Helical" evidence="1">
    <location>
        <begin position="16"/>
        <end position="49"/>
    </location>
</feature>
<gene>
    <name evidence="2" type="ORF">L7E55_06040</name>
</gene>